<dbReference type="InterPro" id="IPR027417">
    <property type="entry name" value="P-loop_NTPase"/>
</dbReference>
<comment type="similarity">
    <text evidence="1">Belongs to the sulfotransferase 1 family.</text>
</comment>
<evidence type="ECO:0000313" key="5">
    <source>
        <dbReference type="Proteomes" id="UP001187531"/>
    </source>
</evidence>
<dbReference type="InterPro" id="IPR000863">
    <property type="entry name" value="Sulfotransferase_dom"/>
</dbReference>
<evidence type="ECO:0000259" key="3">
    <source>
        <dbReference type="Pfam" id="PF00685"/>
    </source>
</evidence>
<dbReference type="AlphaFoldDB" id="A0AA88I938"/>
<evidence type="ECO:0000256" key="1">
    <source>
        <dbReference type="ARBA" id="ARBA00005771"/>
    </source>
</evidence>
<accession>A0AA88I938</accession>
<dbReference type="SUPFAM" id="SSF52540">
    <property type="entry name" value="P-loop containing nucleoside triphosphate hydrolases"/>
    <property type="match status" value="1"/>
</dbReference>
<evidence type="ECO:0000256" key="2">
    <source>
        <dbReference type="ARBA" id="ARBA00022679"/>
    </source>
</evidence>
<evidence type="ECO:0000313" key="4">
    <source>
        <dbReference type="EMBL" id="KAK2717592.1"/>
    </source>
</evidence>
<protein>
    <recommendedName>
        <fullName evidence="3">Sulfotransferase domain-containing protein</fullName>
    </recommendedName>
</protein>
<dbReference type="Proteomes" id="UP001187531">
    <property type="component" value="Unassembled WGS sequence"/>
</dbReference>
<feature type="domain" description="Sulfotransferase" evidence="3">
    <location>
        <begin position="66"/>
        <end position="357"/>
    </location>
</feature>
<dbReference type="Gene3D" id="3.40.50.300">
    <property type="entry name" value="P-loop containing nucleotide triphosphate hydrolases"/>
    <property type="match status" value="1"/>
</dbReference>
<gene>
    <name evidence="4" type="ORF">QYM36_006388</name>
</gene>
<dbReference type="PANTHER" id="PTHR11783">
    <property type="entry name" value="SULFOTRANSFERASE SULT"/>
    <property type="match status" value="1"/>
</dbReference>
<sequence>MEKGFAMSSRRSEIDFQPLPRDVQRRIAEAFPINRSMVKTEKEGFIISSNYKNYAKDVYNFPLNSTDVWVVTFPKSGTTWTQEQVWLLANNLDFESAKVNLNNRFPFLEMAGLLPEEAVTMIQNDTNNTCETVRVKEIAKKWENPHKILPEQDNSSLFKPIATPKEIAAMPSPRFVKTHLPFYLLPPKLLRTCKVVYVARNPKDVCVSWYYHHKLIKFQETKASFEEFMNLFINDEVMFSPYWPQVKAAWSLRHHPNFLFLFYEDMKSDLIPQLKKISAFLGKQYNDEDYKILKHHLIIDSFKKNPAVNNSELQKFGFFQTDGSFIREGKTGGWRNHFTPEMNVRFDEWIEDNSKDTSLVFKYDLESQD</sequence>
<keyword evidence="2" id="KW-0808">Transferase</keyword>
<dbReference type="EMBL" id="JAVRJZ010000010">
    <property type="protein sequence ID" value="KAK2717592.1"/>
    <property type="molecule type" value="Genomic_DNA"/>
</dbReference>
<proteinExistence type="inferred from homology"/>
<dbReference type="Pfam" id="PF00685">
    <property type="entry name" value="Sulfotransfer_1"/>
    <property type="match status" value="1"/>
</dbReference>
<reference evidence="4" key="1">
    <citation type="submission" date="2023-07" db="EMBL/GenBank/DDBJ databases">
        <title>Chromosome-level genome assembly of Artemia franciscana.</title>
        <authorList>
            <person name="Jo E."/>
        </authorList>
    </citation>
    <scope>NUCLEOTIDE SEQUENCE</scope>
    <source>
        <tissue evidence="4">Whole body</tissue>
    </source>
</reference>
<dbReference type="GO" id="GO:0008146">
    <property type="term" value="F:sulfotransferase activity"/>
    <property type="evidence" value="ECO:0007669"/>
    <property type="project" value="InterPro"/>
</dbReference>
<name>A0AA88I938_ARTSF</name>
<keyword evidence="5" id="KW-1185">Reference proteome</keyword>
<organism evidence="4 5">
    <name type="scientific">Artemia franciscana</name>
    <name type="common">Brine shrimp</name>
    <name type="synonym">Artemia sanfranciscana</name>
    <dbReference type="NCBI Taxonomy" id="6661"/>
    <lineage>
        <taxon>Eukaryota</taxon>
        <taxon>Metazoa</taxon>
        <taxon>Ecdysozoa</taxon>
        <taxon>Arthropoda</taxon>
        <taxon>Crustacea</taxon>
        <taxon>Branchiopoda</taxon>
        <taxon>Anostraca</taxon>
        <taxon>Artemiidae</taxon>
        <taxon>Artemia</taxon>
    </lineage>
</organism>
<comment type="caution">
    <text evidence="4">The sequence shown here is derived from an EMBL/GenBank/DDBJ whole genome shotgun (WGS) entry which is preliminary data.</text>
</comment>